<evidence type="ECO:0000256" key="4">
    <source>
        <dbReference type="SAM" id="MobiDB-lite"/>
    </source>
</evidence>
<dbReference type="SUPFAM" id="SSF47240">
    <property type="entry name" value="Ferritin-like"/>
    <property type="match status" value="1"/>
</dbReference>
<feature type="binding site" evidence="3">
    <location>
        <position position="57"/>
    </location>
    <ligand>
        <name>Ca(2+)</name>
        <dbReference type="ChEBI" id="CHEBI:29108"/>
    </ligand>
</feature>
<feature type="binding site" evidence="2">
    <location>
        <position position="69"/>
    </location>
    <ligand>
        <name>Mn(2+)</name>
        <dbReference type="ChEBI" id="CHEBI:29035"/>
        <label>1</label>
    </ligand>
</feature>
<dbReference type="GO" id="GO:0046872">
    <property type="term" value="F:metal ion binding"/>
    <property type="evidence" value="ECO:0007669"/>
    <property type="project" value="UniProtKB-KW"/>
</dbReference>
<comment type="caution">
    <text evidence="5">The sequence shown here is derived from an EMBL/GenBank/DDBJ whole genome shotgun (WGS) entry which is preliminary data.</text>
</comment>
<keyword evidence="6" id="KW-1185">Reference proteome</keyword>
<dbReference type="RefSeq" id="WP_266060165.1">
    <property type="nucleotide sequence ID" value="NZ_JAPKFM010000002.1"/>
</dbReference>
<dbReference type="Pfam" id="PF05067">
    <property type="entry name" value="Mn_catalase"/>
    <property type="match status" value="1"/>
</dbReference>
<dbReference type="Proteomes" id="UP001143347">
    <property type="component" value="Unassembled WGS sequence"/>
</dbReference>
<evidence type="ECO:0000313" key="5">
    <source>
        <dbReference type="EMBL" id="MCX2963139.1"/>
    </source>
</evidence>
<comment type="cofactor">
    <cofactor evidence="2">
        <name>Mn(2+)</name>
        <dbReference type="ChEBI" id="CHEBI:29035"/>
    </cofactor>
    <text evidence="2">Binds 2 manganese ions per subunit.</text>
</comment>
<name>A0A9X3D1W6_9ACTN</name>
<accession>A0A9X3D1W6</accession>
<evidence type="ECO:0000313" key="6">
    <source>
        <dbReference type="Proteomes" id="UP001143347"/>
    </source>
</evidence>
<dbReference type="AlphaFoldDB" id="A0A9X3D1W6"/>
<evidence type="ECO:0000256" key="1">
    <source>
        <dbReference type="ARBA" id="ARBA00007644"/>
    </source>
</evidence>
<organism evidence="5 6">
    <name type="scientific">Gordonia aquimaris</name>
    <dbReference type="NCBI Taxonomy" id="2984863"/>
    <lineage>
        <taxon>Bacteria</taxon>
        <taxon>Bacillati</taxon>
        <taxon>Actinomycetota</taxon>
        <taxon>Actinomycetes</taxon>
        <taxon>Mycobacteriales</taxon>
        <taxon>Gordoniaceae</taxon>
        <taxon>Gordonia</taxon>
    </lineage>
</organism>
<evidence type="ECO:0000256" key="2">
    <source>
        <dbReference type="PIRSR" id="PIRSR607760-1"/>
    </source>
</evidence>
<feature type="binding site" evidence="3">
    <location>
        <position position="224"/>
    </location>
    <ligand>
        <name>Ca(2+)</name>
        <dbReference type="ChEBI" id="CHEBI:29108"/>
    </ligand>
</feature>
<dbReference type="EMBL" id="JAPKFM010000002">
    <property type="protein sequence ID" value="MCX2963139.1"/>
    <property type="molecule type" value="Genomic_DNA"/>
</dbReference>
<feature type="binding site" evidence="3">
    <location>
        <position position="61"/>
    </location>
    <ligand>
        <name>Ca(2+)</name>
        <dbReference type="ChEBI" id="CHEBI:29108"/>
    </ligand>
</feature>
<proteinExistence type="inferred from homology"/>
<evidence type="ECO:0000256" key="3">
    <source>
        <dbReference type="PIRSR" id="PIRSR607760-2"/>
    </source>
</evidence>
<dbReference type="Gene3D" id="1.20.1260.10">
    <property type="match status" value="1"/>
</dbReference>
<dbReference type="InterPro" id="IPR012347">
    <property type="entry name" value="Ferritin-like"/>
</dbReference>
<keyword evidence="2" id="KW-0479">Metal-binding</keyword>
<dbReference type="InterPro" id="IPR007760">
    <property type="entry name" value="Mn_catalase"/>
</dbReference>
<protein>
    <submittedName>
        <fullName evidence="5">Manganese catalase family protein</fullName>
    </submittedName>
</protein>
<feature type="binding site" evidence="2">
    <location>
        <position position="35"/>
    </location>
    <ligand>
        <name>Mn(2+)</name>
        <dbReference type="ChEBI" id="CHEBI:29035"/>
        <label>1</label>
    </ligand>
</feature>
<sequence length="304" mass="32864">MFRHTDYLQFDVKPEKPDPVYAHKLQELIGGAYGEMTVTMQYLMQGWNCRMKGKYKDLIMDIATEEMGHVEMIATMIARLLEGAPATDSTKNAAGDPVVAAVLGGMDPQQAIVSGGGAMLANSNGVPWNGSYIVASGNLLADFRSNAAGESQGRLQTARLFHMTDDPGVKDMLRFNLARDTYHQNLWLAAIEELKADGLEDTIAPDDLLDEEHTEHATSLWHLSDGPDADKGRWAHGTAPDGKHEMGFLADPQPLGDKQSGPPPDPKLYATYDGALGEPSKPAFGTEKGVMGKIKDAVDPDPTG</sequence>
<feature type="binding site" evidence="2">
    <location>
        <position position="66"/>
    </location>
    <ligand>
        <name>Mn(2+)</name>
        <dbReference type="ChEBI" id="CHEBI:29035"/>
        <label>2</label>
    </ligand>
</feature>
<keyword evidence="3" id="KW-0106">Calcium</keyword>
<reference evidence="5" key="1">
    <citation type="submission" date="2022-10" db="EMBL/GenBank/DDBJ databases">
        <title>WGS of marine actinomycetes from Thailand.</title>
        <authorList>
            <person name="Thawai C."/>
        </authorList>
    </citation>
    <scope>NUCLEOTIDE SEQUENCE</scope>
    <source>
        <strain evidence="5">SW21</strain>
    </source>
</reference>
<dbReference type="InterPro" id="IPR009078">
    <property type="entry name" value="Ferritin-like_SF"/>
</dbReference>
<dbReference type="InterPro" id="IPR039377">
    <property type="entry name" value="Mn_catalase_dom"/>
</dbReference>
<dbReference type="CDD" id="cd01051">
    <property type="entry name" value="Mn_catalase"/>
    <property type="match status" value="1"/>
</dbReference>
<feature type="binding site" evidence="3">
    <location>
        <position position="226"/>
    </location>
    <ligand>
        <name>Ca(2+)</name>
        <dbReference type="ChEBI" id="CHEBI:29108"/>
    </ligand>
</feature>
<feature type="region of interest" description="Disordered" evidence="4">
    <location>
        <begin position="219"/>
        <end position="304"/>
    </location>
</feature>
<feature type="binding site" evidence="2">
    <location>
        <position position="150"/>
    </location>
    <ligand>
        <name>Mn(2+)</name>
        <dbReference type="ChEBI" id="CHEBI:29035"/>
        <label>1</label>
    </ligand>
</feature>
<feature type="binding site" evidence="2">
    <location>
        <position position="183"/>
    </location>
    <ligand>
        <name>Mn(2+)</name>
        <dbReference type="ChEBI" id="CHEBI:29035"/>
        <label>1</label>
    </ligand>
</feature>
<gene>
    <name evidence="5" type="ORF">OSB52_03435</name>
</gene>
<comment type="cofactor">
    <cofactor evidence="3">
        <name>Ca(2+)</name>
        <dbReference type="ChEBI" id="CHEBI:29108"/>
    </cofactor>
    <text evidence="3">Binds 1 Ca(2+) ion per subunit.</text>
</comment>
<keyword evidence="2" id="KW-0464">Manganese</keyword>
<comment type="similarity">
    <text evidence="1">Belongs to the manganese catalase family.</text>
</comment>